<dbReference type="PROSITE" id="PS50965">
    <property type="entry name" value="NERD"/>
    <property type="match status" value="1"/>
</dbReference>
<dbReference type="OrthoDB" id="5782056at2"/>
<dbReference type="PANTHER" id="PTHR35287:SF1">
    <property type="entry name" value="SI:ZFOS-911D5.4"/>
    <property type="match status" value="1"/>
</dbReference>
<sequence>MSNKKYKSLQEQANLYLTLSIIFFIPVIIYIFYFVQYGGFEGIYHLLPGIPALISSYFWSRFATLRSGIKGEKHTKKVLNSLSEYFKTFNSVQISIEEGRTEIDQVVVGKDCIFIIEVKNHKGRIEGHEAEHSWTQHKIGRKGTPYKSKMKNPLKQVKRQTFILARYLKKHNVNVWVEEIVYFSNPNAKVNAQSSKYNVLSKESDLTNYLINFQPKRKASKEDIEIATKLLSGQNEKSEAI</sequence>
<evidence type="ECO:0000259" key="3">
    <source>
        <dbReference type="PROSITE" id="PS50965"/>
    </source>
</evidence>
<evidence type="ECO:0000313" key="4">
    <source>
        <dbReference type="EMBL" id="RPF53367.1"/>
    </source>
</evidence>
<reference evidence="4 5" key="1">
    <citation type="submission" date="2018-11" db="EMBL/GenBank/DDBJ databases">
        <title>Genomic Encyclopedia of Type Strains, Phase IV (KMG-IV): sequencing the most valuable type-strain genomes for metagenomic binning, comparative biology and taxonomic classification.</title>
        <authorList>
            <person name="Goeker M."/>
        </authorList>
    </citation>
    <scope>NUCLEOTIDE SEQUENCE [LARGE SCALE GENOMIC DNA]</scope>
    <source>
        <strain evidence="4 5">DSM 18090</strain>
    </source>
</reference>
<protein>
    <submittedName>
        <fullName evidence="4">Nuclease-like protein</fullName>
    </submittedName>
</protein>
<keyword evidence="2" id="KW-0472">Membrane</keyword>
<gene>
    <name evidence="4" type="ORF">EDC24_1866</name>
</gene>
<feature type="domain" description="NERD" evidence="3">
    <location>
        <begin position="67"/>
        <end position="187"/>
    </location>
</feature>
<evidence type="ECO:0000256" key="2">
    <source>
        <dbReference type="SAM" id="Phobius"/>
    </source>
</evidence>
<comment type="caution">
    <text evidence="4">The sequence shown here is derived from an EMBL/GenBank/DDBJ whole genome shotgun (WGS) entry which is preliminary data.</text>
</comment>
<keyword evidence="2" id="KW-0812">Transmembrane</keyword>
<evidence type="ECO:0000313" key="5">
    <source>
        <dbReference type="Proteomes" id="UP000276443"/>
    </source>
</evidence>
<keyword evidence="5" id="KW-1185">Reference proteome</keyword>
<dbReference type="AlphaFoldDB" id="A0A3N5B7S9"/>
<organism evidence="4 5">
    <name type="scientific">Aquisalibacillus elongatus</name>
    <dbReference type="NCBI Taxonomy" id="485577"/>
    <lineage>
        <taxon>Bacteria</taxon>
        <taxon>Bacillati</taxon>
        <taxon>Bacillota</taxon>
        <taxon>Bacilli</taxon>
        <taxon>Bacillales</taxon>
        <taxon>Bacillaceae</taxon>
        <taxon>Aquisalibacillus</taxon>
    </lineage>
</organism>
<evidence type="ECO:0000256" key="1">
    <source>
        <dbReference type="SAM" id="MobiDB-lite"/>
    </source>
</evidence>
<feature type="transmembrane region" description="Helical" evidence="2">
    <location>
        <begin position="15"/>
        <end position="36"/>
    </location>
</feature>
<dbReference type="RefSeq" id="WP_124221854.1">
    <property type="nucleotide sequence ID" value="NZ_RKRF01000009.1"/>
</dbReference>
<dbReference type="InterPro" id="IPR011528">
    <property type="entry name" value="NERD"/>
</dbReference>
<accession>A0A3N5B7S9</accession>
<dbReference type="EMBL" id="RKRF01000009">
    <property type="protein sequence ID" value="RPF53367.1"/>
    <property type="molecule type" value="Genomic_DNA"/>
</dbReference>
<keyword evidence="2" id="KW-1133">Transmembrane helix</keyword>
<feature type="region of interest" description="Disordered" evidence="1">
    <location>
        <begin position="129"/>
        <end position="149"/>
    </location>
</feature>
<proteinExistence type="predicted"/>
<dbReference type="Proteomes" id="UP000276443">
    <property type="component" value="Unassembled WGS sequence"/>
</dbReference>
<dbReference type="PANTHER" id="PTHR35287">
    <property type="entry name" value="SI:ZFOS-911D5.4"/>
    <property type="match status" value="1"/>
</dbReference>
<dbReference type="Pfam" id="PF08378">
    <property type="entry name" value="NERD"/>
    <property type="match status" value="1"/>
</dbReference>
<name>A0A3N5B7S9_9BACI</name>